<dbReference type="Proteomes" id="UP000178449">
    <property type="component" value="Unassembled WGS sequence"/>
</dbReference>
<dbReference type="AlphaFoldDB" id="A0A1F6GFX2"/>
<evidence type="ECO:0000313" key="4">
    <source>
        <dbReference type="Proteomes" id="UP000178449"/>
    </source>
</evidence>
<dbReference type="STRING" id="1817772.A2527_02830"/>
<dbReference type="Pfam" id="PF20586">
    <property type="entry name" value="DUF6788"/>
    <property type="match status" value="1"/>
</dbReference>
<feature type="domain" description="J" evidence="2">
    <location>
        <begin position="173"/>
        <end position="229"/>
    </location>
</feature>
<evidence type="ECO:0000313" key="3">
    <source>
        <dbReference type="EMBL" id="OGG97009.1"/>
    </source>
</evidence>
<evidence type="ECO:0000259" key="2">
    <source>
        <dbReference type="PROSITE" id="PS50076"/>
    </source>
</evidence>
<dbReference type="InterPro" id="IPR001623">
    <property type="entry name" value="DnaJ_domain"/>
</dbReference>
<dbReference type="InterPro" id="IPR036869">
    <property type="entry name" value="J_dom_sf"/>
</dbReference>
<organism evidence="3 4">
    <name type="scientific">Candidatus Lambdaproteobacteria bacterium RIFOXYD2_FULL_50_16</name>
    <dbReference type="NCBI Taxonomy" id="1817772"/>
    <lineage>
        <taxon>Bacteria</taxon>
        <taxon>Pseudomonadati</taxon>
        <taxon>Pseudomonadota</taxon>
        <taxon>Candidatus Lambdaproteobacteria</taxon>
    </lineage>
</organism>
<protein>
    <recommendedName>
        <fullName evidence="2">J domain-containing protein</fullName>
    </recommendedName>
</protein>
<accession>A0A1F6GFX2</accession>
<dbReference type="PROSITE" id="PS50076">
    <property type="entry name" value="DNAJ_2"/>
    <property type="match status" value="1"/>
</dbReference>
<reference evidence="3 4" key="1">
    <citation type="journal article" date="2016" name="Nat. Commun.">
        <title>Thousands of microbial genomes shed light on interconnected biogeochemical processes in an aquifer system.</title>
        <authorList>
            <person name="Anantharaman K."/>
            <person name="Brown C.T."/>
            <person name="Hug L.A."/>
            <person name="Sharon I."/>
            <person name="Castelle C.J."/>
            <person name="Probst A.J."/>
            <person name="Thomas B.C."/>
            <person name="Singh A."/>
            <person name="Wilkins M.J."/>
            <person name="Karaoz U."/>
            <person name="Brodie E.L."/>
            <person name="Williams K.H."/>
            <person name="Hubbard S.S."/>
            <person name="Banfield J.F."/>
        </authorList>
    </citation>
    <scope>NUCLEOTIDE SEQUENCE [LARGE SCALE GENOMIC DNA]</scope>
</reference>
<gene>
    <name evidence="3" type="ORF">A2527_02830</name>
</gene>
<dbReference type="InterPro" id="IPR046738">
    <property type="entry name" value="DUF6788"/>
</dbReference>
<feature type="compositionally biased region" description="Basic and acidic residues" evidence="1">
    <location>
        <begin position="105"/>
        <end position="125"/>
    </location>
</feature>
<dbReference type="CDD" id="cd06257">
    <property type="entry name" value="DnaJ"/>
    <property type="match status" value="1"/>
</dbReference>
<comment type="caution">
    <text evidence="3">The sequence shown here is derived from an EMBL/GenBank/DDBJ whole genome shotgun (WGS) entry which is preliminary data.</text>
</comment>
<dbReference type="SUPFAM" id="SSF46565">
    <property type="entry name" value="Chaperone J-domain"/>
    <property type="match status" value="1"/>
</dbReference>
<dbReference type="EMBL" id="MFNE01000006">
    <property type="protein sequence ID" value="OGG97009.1"/>
    <property type="molecule type" value="Genomic_DNA"/>
</dbReference>
<evidence type="ECO:0000256" key="1">
    <source>
        <dbReference type="SAM" id="MobiDB-lite"/>
    </source>
</evidence>
<feature type="region of interest" description="Disordered" evidence="1">
    <location>
        <begin position="105"/>
        <end position="170"/>
    </location>
</feature>
<proteinExistence type="predicted"/>
<dbReference type="Gene3D" id="1.10.287.110">
    <property type="entry name" value="DnaJ domain"/>
    <property type="match status" value="1"/>
</dbReference>
<name>A0A1F6GFX2_9PROT</name>
<sequence length="229" mass="26266">MGRIKPFIHNPYKVGPFGLLCQLCWIEDLLNASPKEMLDQVVVTYSIKYLPCSNPDCLTCLTAKGHGPYWYAHFTLAGEEKKVFLGKAFKPMDLTKILMGERMGAKKTDPIHQEEQARSYEKAQQEEAELGAVNPEQPLDYNSDNPLIDRVGPIPSRQKNKIESSPKLPTEADFEQDLRLLKGAARSENLKYVYRNLIKKYHPDQFGNHPKLHHWMTEINGTYHRLSAR</sequence>